<dbReference type="SMART" id="SM00382">
    <property type="entry name" value="AAA"/>
    <property type="match status" value="2"/>
</dbReference>
<dbReference type="PANTHER" id="PTHR43553:SF24">
    <property type="entry name" value="ENERGY-COUPLING FACTOR TRANSPORTER ATP-BINDING PROTEIN ECFA1"/>
    <property type="match status" value="1"/>
</dbReference>
<dbReference type="InterPro" id="IPR050095">
    <property type="entry name" value="ECF_ABC_transporter_ATP-bd"/>
</dbReference>
<keyword evidence="11" id="KW-1185">Reference proteome</keyword>
<keyword evidence="5 10" id="KW-0067">ATP-binding</keyword>
<keyword evidence="4" id="KW-0547">Nucleotide-binding</keyword>
<keyword evidence="2" id="KW-0813">Transport</keyword>
<evidence type="ECO:0000256" key="8">
    <source>
        <dbReference type="SAM" id="MobiDB-lite"/>
    </source>
</evidence>
<dbReference type="PROSITE" id="PS50893">
    <property type="entry name" value="ABC_TRANSPORTER_2"/>
    <property type="match status" value="2"/>
</dbReference>
<sequence length="523" mass="55189">MAIALQDVFYTFEGEAGPAIDGISLAIRAGEWVTIAGPSGCGKSTLGGLLSGYLPRAGGGSREGRVTVGGLDPASAEIADLAGVIGIVFQDPDAQLVQGRLEDEVAFGPENLCLPVESIERRVTASLQDADLLERRRDNVNELSGGGRQRAAVASVLALEPPILVLDEAAASLDAASRQRLLALLRRLHQSGRTLVTLTGRLDELALAATRLVVLAAGRVAADGATAELLRDQRPLLSGLGLLPQAPGEAPRGEAAPAAGSRELQDAASPQAPASPAAAAAARPGAAPLLELRGLSFAYGAKGRRRSGSRPDLTEPAVLKDVHMRIHEGEWHILRGDNGSGKTTLSRLMLGLLPAPSGAIFWRGRDASRSSLYELAEDIGYVFQHPDQQFVASTVLDELLYGPRCSLKLRAKDATPEPLLLKAKEMLRMIGLEGREQASPYVLGGGEKRLLSAAAGFMTGKRLILLDEPTAGTDYAGARLLSALCRKAVSEGTAILMITHEPEFFAGEQTKIWTLDNGKLREN</sequence>
<evidence type="ECO:0000313" key="10">
    <source>
        <dbReference type="EMBL" id="GIP54191.1"/>
    </source>
</evidence>
<dbReference type="PANTHER" id="PTHR43553">
    <property type="entry name" value="HEAVY METAL TRANSPORTER"/>
    <property type="match status" value="1"/>
</dbReference>
<dbReference type="SUPFAM" id="SSF52540">
    <property type="entry name" value="P-loop containing nucleoside triphosphate hydrolases"/>
    <property type="match status" value="2"/>
</dbReference>
<dbReference type="InterPro" id="IPR015856">
    <property type="entry name" value="ABC_transpr_CbiO/EcfA_su"/>
</dbReference>
<dbReference type="Gene3D" id="3.40.50.300">
    <property type="entry name" value="P-loop containing nucleotide triphosphate hydrolases"/>
    <property type="match status" value="2"/>
</dbReference>
<evidence type="ECO:0000256" key="7">
    <source>
        <dbReference type="ARBA" id="ARBA00023136"/>
    </source>
</evidence>
<keyword evidence="7" id="KW-0472">Membrane</keyword>
<proteinExistence type="inferred from homology"/>
<organism evidence="10 11">
    <name type="scientific">Paenibacillus vini</name>
    <dbReference type="NCBI Taxonomy" id="1476024"/>
    <lineage>
        <taxon>Bacteria</taxon>
        <taxon>Bacillati</taxon>
        <taxon>Bacillota</taxon>
        <taxon>Bacilli</taxon>
        <taxon>Bacillales</taxon>
        <taxon>Paenibacillaceae</taxon>
        <taxon>Paenibacillus</taxon>
    </lineage>
</organism>
<dbReference type="Proteomes" id="UP000679992">
    <property type="component" value="Unassembled WGS sequence"/>
</dbReference>
<dbReference type="InterPro" id="IPR003593">
    <property type="entry name" value="AAA+_ATPase"/>
</dbReference>
<evidence type="ECO:0000313" key="11">
    <source>
        <dbReference type="Proteomes" id="UP000679992"/>
    </source>
</evidence>
<evidence type="ECO:0000256" key="3">
    <source>
        <dbReference type="ARBA" id="ARBA00022475"/>
    </source>
</evidence>
<name>A0ABQ4MDY6_9BACL</name>
<dbReference type="Pfam" id="PF00005">
    <property type="entry name" value="ABC_tran"/>
    <property type="match status" value="2"/>
</dbReference>
<dbReference type="InterPro" id="IPR027417">
    <property type="entry name" value="P-loop_NTPase"/>
</dbReference>
<feature type="compositionally biased region" description="Low complexity" evidence="8">
    <location>
        <begin position="246"/>
        <end position="280"/>
    </location>
</feature>
<evidence type="ECO:0000259" key="9">
    <source>
        <dbReference type="PROSITE" id="PS50893"/>
    </source>
</evidence>
<evidence type="ECO:0000256" key="5">
    <source>
        <dbReference type="ARBA" id="ARBA00022840"/>
    </source>
</evidence>
<accession>A0ABQ4MDY6</accession>
<dbReference type="GO" id="GO:0005524">
    <property type="term" value="F:ATP binding"/>
    <property type="evidence" value="ECO:0007669"/>
    <property type="project" value="UniProtKB-KW"/>
</dbReference>
<gene>
    <name evidence="10" type="primary">ykoD</name>
    <name evidence="10" type="ORF">J42TS3_32260</name>
</gene>
<feature type="region of interest" description="Disordered" evidence="8">
    <location>
        <begin position="241"/>
        <end position="280"/>
    </location>
</feature>
<comment type="similarity">
    <text evidence="1">Belongs to the ABC transporter superfamily.</text>
</comment>
<comment type="caution">
    <text evidence="10">The sequence shown here is derived from an EMBL/GenBank/DDBJ whole genome shotgun (WGS) entry which is preliminary data.</text>
</comment>
<evidence type="ECO:0000256" key="2">
    <source>
        <dbReference type="ARBA" id="ARBA00022448"/>
    </source>
</evidence>
<evidence type="ECO:0000256" key="6">
    <source>
        <dbReference type="ARBA" id="ARBA00022967"/>
    </source>
</evidence>
<dbReference type="CDD" id="cd03225">
    <property type="entry name" value="ABC_cobalt_CbiO_domain1"/>
    <property type="match status" value="2"/>
</dbReference>
<reference evidence="10 11" key="1">
    <citation type="submission" date="2021-03" db="EMBL/GenBank/DDBJ databases">
        <title>Antimicrobial resistance genes in bacteria isolated from Japanese honey, and their potential for conferring macrolide and lincosamide resistance in the American foulbrood pathogen Paenibacillus larvae.</title>
        <authorList>
            <person name="Okamoto M."/>
            <person name="Kumagai M."/>
            <person name="Kanamori H."/>
            <person name="Takamatsu D."/>
        </authorList>
    </citation>
    <scope>NUCLEOTIDE SEQUENCE [LARGE SCALE GENOMIC DNA]</scope>
    <source>
        <strain evidence="10 11">J42TS3</strain>
    </source>
</reference>
<dbReference type="EMBL" id="BOSL01000010">
    <property type="protein sequence ID" value="GIP54191.1"/>
    <property type="molecule type" value="Genomic_DNA"/>
</dbReference>
<keyword evidence="3" id="KW-1003">Cell membrane</keyword>
<dbReference type="InterPro" id="IPR003439">
    <property type="entry name" value="ABC_transporter-like_ATP-bd"/>
</dbReference>
<keyword evidence="6" id="KW-1278">Translocase</keyword>
<protein>
    <submittedName>
        <fullName evidence="10">HMP/thiamine import ATP-binding protein YkoD</fullName>
    </submittedName>
</protein>
<feature type="domain" description="ABC transporter" evidence="9">
    <location>
        <begin position="3"/>
        <end position="242"/>
    </location>
</feature>
<evidence type="ECO:0000256" key="4">
    <source>
        <dbReference type="ARBA" id="ARBA00022741"/>
    </source>
</evidence>
<evidence type="ECO:0000256" key="1">
    <source>
        <dbReference type="ARBA" id="ARBA00005417"/>
    </source>
</evidence>
<feature type="domain" description="ABC transporter" evidence="9">
    <location>
        <begin position="290"/>
        <end position="523"/>
    </location>
</feature>